<sequence>MFSTTFLHNNPHLFLQRLIYSDVRFETDKKTITCEQFVSMDTLQEQTLQQCRNQLRKTQKKNLKQSHQITQLEVKIQLLKQQNKNYQTDLKAKEYYLRQIKNKILCGEKKFIELQNKYDGLLSEYNQLQQGSEQNNKEKRLIKQKLSNVTSTLKSTVSNKSKDAIPTSLDKNLDADVKQIYLENTFLHNDNRDLALEIAFHEETNSKLQQAINDLWVHSNQCLTKYQQSCHHINFLKQQISHNVTDTFLCDLKKELHRLKFFIRQLSNDLKNEIIRIQSEFNYKCSQVFSNIGSYQTEDMFRSIQERDQKIEMLLNENKLLNQQIIKLTNEKEIVLEKLDMLLDDNTTTQRQL</sequence>
<keyword evidence="1" id="KW-0175">Coiled coil</keyword>
<dbReference type="EMBL" id="ASPP01000988">
    <property type="protein sequence ID" value="ETO36119.1"/>
    <property type="molecule type" value="Genomic_DNA"/>
</dbReference>
<gene>
    <name evidence="2" type="ORF">RFI_00944</name>
</gene>
<feature type="coiled-coil region" evidence="1">
    <location>
        <begin position="304"/>
        <end position="338"/>
    </location>
</feature>
<dbReference type="Proteomes" id="UP000023152">
    <property type="component" value="Unassembled WGS sequence"/>
</dbReference>
<protein>
    <submittedName>
        <fullName evidence="2">Uncharacterized protein</fullName>
    </submittedName>
</protein>
<reference evidence="2 3" key="1">
    <citation type="journal article" date="2013" name="Curr. Biol.">
        <title>The Genome of the Foraminiferan Reticulomyxa filosa.</title>
        <authorList>
            <person name="Glockner G."/>
            <person name="Hulsmann N."/>
            <person name="Schleicher M."/>
            <person name="Noegel A.A."/>
            <person name="Eichinger L."/>
            <person name="Gallinger C."/>
            <person name="Pawlowski J."/>
            <person name="Sierra R."/>
            <person name="Euteneuer U."/>
            <person name="Pillet L."/>
            <person name="Moustafa A."/>
            <person name="Platzer M."/>
            <person name="Groth M."/>
            <person name="Szafranski K."/>
            <person name="Schliwa M."/>
        </authorList>
    </citation>
    <scope>NUCLEOTIDE SEQUENCE [LARGE SCALE GENOMIC DNA]</scope>
</reference>
<name>X6PDI6_RETFI</name>
<accession>X6PDI6</accession>
<comment type="caution">
    <text evidence="2">The sequence shown here is derived from an EMBL/GenBank/DDBJ whole genome shotgun (WGS) entry which is preliminary data.</text>
</comment>
<evidence type="ECO:0000256" key="1">
    <source>
        <dbReference type="SAM" id="Coils"/>
    </source>
</evidence>
<keyword evidence="3" id="KW-1185">Reference proteome</keyword>
<dbReference type="AlphaFoldDB" id="X6PDI6"/>
<organism evidence="2 3">
    <name type="scientific">Reticulomyxa filosa</name>
    <dbReference type="NCBI Taxonomy" id="46433"/>
    <lineage>
        <taxon>Eukaryota</taxon>
        <taxon>Sar</taxon>
        <taxon>Rhizaria</taxon>
        <taxon>Retaria</taxon>
        <taxon>Foraminifera</taxon>
        <taxon>Monothalamids</taxon>
        <taxon>Reticulomyxidae</taxon>
        <taxon>Reticulomyxa</taxon>
    </lineage>
</organism>
<evidence type="ECO:0000313" key="3">
    <source>
        <dbReference type="Proteomes" id="UP000023152"/>
    </source>
</evidence>
<proteinExistence type="predicted"/>
<evidence type="ECO:0000313" key="2">
    <source>
        <dbReference type="EMBL" id="ETO36119.1"/>
    </source>
</evidence>